<protein>
    <submittedName>
        <fullName evidence="2">Uncharacterized protein</fullName>
    </submittedName>
</protein>
<reference evidence="2 3" key="1">
    <citation type="journal article" date="2021" name="Cell Host Microbe">
        <title>in vivo commensal control of Clostridioides difficile virulence.</title>
        <authorList>
            <person name="Girinathan B.P."/>
            <person name="Dibenedetto N."/>
            <person name="Worley J.N."/>
            <person name="Peltier J."/>
            <person name="Arrieta-Ortiz M.L."/>
            <person name="Rupa Christinal Immanuel S."/>
            <person name="Lavin R."/>
            <person name="Delaney M.L."/>
            <person name="Cummins C."/>
            <person name="Hoffmann M."/>
            <person name="Luo Y."/>
            <person name="Gonzalez-Escalona N."/>
            <person name="Allard M."/>
            <person name="Onderdonk A.B."/>
            <person name="Gerber G.K."/>
            <person name="Sonenshein A.L."/>
            <person name="Baliga N."/>
            <person name="Dupuy B."/>
            <person name="Bry L."/>
        </authorList>
    </citation>
    <scope>NUCLEOTIDE SEQUENCE [LARGE SCALE GENOMIC DNA]</scope>
    <source>
        <strain evidence="2 3">DSM 599</strain>
    </source>
</reference>
<sequence length="75" mass="8484">MNKLDIATSMNIINLKFLIMIVFICGLFAFINGILKSLNLYSKANLINKCSNFIFVFGCTFISIKLLISLITIFK</sequence>
<keyword evidence="3" id="KW-1185">Reference proteome</keyword>
<keyword evidence="1" id="KW-0812">Transmembrane</keyword>
<feature type="transmembrane region" description="Helical" evidence="1">
    <location>
        <begin position="54"/>
        <end position="74"/>
    </location>
</feature>
<keyword evidence="1" id="KW-1133">Transmembrane helix</keyword>
<gene>
    <name evidence="2" type="ORF">K5V21_07990</name>
</gene>
<dbReference type="Proteomes" id="UP001299068">
    <property type="component" value="Unassembled WGS sequence"/>
</dbReference>
<evidence type="ECO:0000313" key="3">
    <source>
        <dbReference type="Proteomes" id="UP001299068"/>
    </source>
</evidence>
<organism evidence="2 3">
    <name type="scientific">Clostridium sardiniense</name>
    <name type="common">Clostridium absonum</name>
    <dbReference type="NCBI Taxonomy" id="29369"/>
    <lineage>
        <taxon>Bacteria</taxon>
        <taxon>Bacillati</taxon>
        <taxon>Bacillota</taxon>
        <taxon>Clostridia</taxon>
        <taxon>Eubacteriales</taxon>
        <taxon>Clostridiaceae</taxon>
        <taxon>Clostridium</taxon>
    </lineage>
</organism>
<dbReference type="RefSeq" id="WP_221860642.1">
    <property type="nucleotide sequence ID" value="NZ_JAIKTU010000005.1"/>
</dbReference>
<name>A0ABS7KX67_CLOSR</name>
<keyword evidence="1" id="KW-0472">Membrane</keyword>
<comment type="caution">
    <text evidence="2">The sequence shown here is derived from an EMBL/GenBank/DDBJ whole genome shotgun (WGS) entry which is preliminary data.</text>
</comment>
<feature type="transmembrane region" description="Helical" evidence="1">
    <location>
        <begin position="12"/>
        <end position="34"/>
    </location>
</feature>
<evidence type="ECO:0000256" key="1">
    <source>
        <dbReference type="SAM" id="Phobius"/>
    </source>
</evidence>
<evidence type="ECO:0000313" key="2">
    <source>
        <dbReference type="EMBL" id="MBY0755396.1"/>
    </source>
</evidence>
<accession>A0ABS7KX67</accession>
<dbReference type="EMBL" id="JAIKTU010000005">
    <property type="protein sequence ID" value="MBY0755396.1"/>
    <property type="molecule type" value="Genomic_DNA"/>
</dbReference>
<proteinExistence type="predicted"/>